<name>A0A5K3FTD8_MESCO</name>
<accession>A0A5K3FTD8</accession>
<sequence>FKTQRIIIGHPSVNKETSPPSVFYYNELLGNPNYRGDLGDLYSTLFAGDVLHAMQVHPESRQTSSLCPWYHFYCISYPPSCATDSVFNLTNLFTFKEPRRPSLTADFCP</sequence>
<organism evidence="1">
    <name type="scientific">Mesocestoides corti</name>
    <name type="common">Flatworm</name>
    <dbReference type="NCBI Taxonomy" id="53468"/>
    <lineage>
        <taxon>Eukaryota</taxon>
        <taxon>Metazoa</taxon>
        <taxon>Spiralia</taxon>
        <taxon>Lophotrochozoa</taxon>
        <taxon>Platyhelminthes</taxon>
        <taxon>Cestoda</taxon>
        <taxon>Eucestoda</taxon>
        <taxon>Cyclophyllidea</taxon>
        <taxon>Mesocestoididae</taxon>
        <taxon>Mesocestoides</taxon>
    </lineage>
</organism>
<proteinExistence type="predicted"/>
<dbReference type="AlphaFoldDB" id="A0A5K3FTD8"/>
<dbReference type="WBParaSite" id="MCU_011118-RA">
    <property type="protein sequence ID" value="MCU_011118-RA"/>
    <property type="gene ID" value="MCU_011118"/>
</dbReference>
<reference evidence="1" key="1">
    <citation type="submission" date="2019-11" db="UniProtKB">
        <authorList>
            <consortium name="WormBaseParasite"/>
        </authorList>
    </citation>
    <scope>IDENTIFICATION</scope>
</reference>
<evidence type="ECO:0000313" key="1">
    <source>
        <dbReference type="WBParaSite" id="MCU_011118-RA"/>
    </source>
</evidence>
<protein>
    <submittedName>
        <fullName evidence="1">Ectonucleotide pyrophosphatase/phosphodiesterase family member 2</fullName>
    </submittedName>
</protein>